<keyword evidence="4" id="KW-1185">Reference proteome</keyword>
<name>H6RMD5_BLASD</name>
<feature type="compositionally biased region" description="Low complexity" evidence="1">
    <location>
        <begin position="97"/>
        <end position="143"/>
    </location>
</feature>
<dbReference type="InterPro" id="IPR050229">
    <property type="entry name" value="GlpE_sulfurtransferase"/>
</dbReference>
<proteinExistence type="predicted"/>
<evidence type="ECO:0000313" key="3">
    <source>
        <dbReference type="EMBL" id="CCG02571.1"/>
    </source>
</evidence>
<dbReference type="PROSITE" id="PS50206">
    <property type="entry name" value="RHODANESE_3"/>
    <property type="match status" value="1"/>
</dbReference>
<dbReference type="AlphaFoldDB" id="H6RMD5"/>
<dbReference type="PANTHER" id="PTHR43031">
    <property type="entry name" value="FAD-DEPENDENT OXIDOREDUCTASE"/>
    <property type="match status" value="1"/>
</dbReference>
<sequence length="169" mass="17564">MGAELIDVRTPVEFDAAHVPGAVNIPLDELRGQLDELHGMLHYSDVVLVCRSGARAGQAQQALRRPAWPTALCCPAAWSTGRRPGARSTAADRCGTSSVRSVSPPARWSSPASSAASSRPGRSGCPASSAAASCSPRRPTPARWGWPSPGCHGIAAAPHPLPARSTDRS</sequence>
<dbReference type="SUPFAM" id="SSF52821">
    <property type="entry name" value="Rhodanese/Cell cycle control phosphatase"/>
    <property type="match status" value="1"/>
</dbReference>
<feature type="region of interest" description="Disordered" evidence="1">
    <location>
        <begin position="80"/>
        <end position="169"/>
    </location>
</feature>
<dbReference type="GO" id="GO:0004792">
    <property type="term" value="F:thiosulfate-cyanide sulfurtransferase activity"/>
    <property type="evidence" value="ECO:0007669"/>
    <property type="project" value="InterPro"/>
</dbReference>
<dbReference type="Gene3D" id="3.40.250.10">
    <property type="entry name" value="Rhodanese-like domain"/>
    <property type="match status" value="1"/>
</dbReference>
<protein>
    <submittedName>
        <fullName evidence="3">Rhodanese-like sulfurtransferase</fullName>
    </submittedName>
</protein>
<keyword evidence="3" id="KW-0808">Transferase</keyword>
<dbReference type="STRING" id="1146883.BLASA_1647"/>
<dbReference type="eggNOG" id="COG0607">
    <property type="taxonomic scope" value="Bacteria"/>
</dbReference>
<dbReference type="CDD" id="cd00158">
    <property type="entry name" value="RHOD"/>
    <property type="match status" value="1"/>
</dbReference>
<feature type="domain" description="Rhodanese" evidence="2">
    <location>
        <begin position="5"/>
        <end position="65"/>
    </location>
</feature>
<evidence type="ECO:0000313" key="4">
    <source>
        <dbReference type="Proteomes" id="UP000007517"/>
    </source>
</evidence>
<dbReference type="SMART" id="SM00450">
    <property type="entry name" value="RHOD"/>
    <property type="match status" value="1"/>
</dbReference>
<dbReference type="PROSITE" id="PS00380">
    <property type="entry name" value="RHODANESE_1"/>
    <property type="match status" value="1"/>
</dbReference>
<reference evidence="4" key="2">
    <citation type="submission" date="2012-02" db="EMBL/GenBank/DDBJ databases">
        <title>Complete genome sequence of Blastococcus saxobsidens strain DD2.</title>
        <authorList>
            <person name="Genoscope."/>
        </authorList>
    </citation>
    <scope>NUCLEOTIDE SEQUENCE [LARGE SCALE GENOMIC DNA]</scope>
    <source>
        <strain evidence="4">DD2</strain>
    </source>
</reference>
<dbReference type="InterPro" id="IPR036873">
    <property type="entry name" value="Rhodanese-like_dom_sf"/>
</dbReference>
<accession>H6RMD5</accession>
<evidence type="ECO:0000259" key="2">
    <source>
        <dbReference type="PROSITE" id="PS50206"/>
    </source>
</evidence>
<dbReference type="KEGG" id="bsd:BLASA_1647"/>
<gene>
    <name evidence="3" type="ordered locus">BLASA_1647</name>
</gene>
<dbReference type="InterPro" id="IPR001763">
    <property type="entry name" value="Rhodanese-like_dom"/>
</dbReference>
<dbReference type="HOGENOM" id="CLU_1575463_0_0_11"/>
<dbReference type="Proteomes" id="UP000007517">
    <property type="component" value="Chromosome"/>
</dbReference>
<dbReference type="Pfam" id="PF00581">
    <property type="entry name" value="Rhodanese"/>
    <property type="match status" value="1"/>
</dbReference>
<dbReference type="EMBL" id="FO117623">
    <property type="protein sequence ID" value="CCG02571.1"/>
    <property type="molecule type" value="Genomic_DNA"/>
</dbReference>
<reference evidence="3 4" key="1">
    <citation type="journal article" date="2012" name="J. Bacteriol.">
        <title>Genome Sequence of Blastococcus saxobsidens DD2, a Stone-Inhabiting Bacterium.</title>
        <authorList>
            <person name="Chouaia B."/>
            <person name="Crotti E."/>
            <person name="Brusetti L."/>
            <person name="Daffonchio D."/>
            <person name="Essoussi I."/>
            <person name="Nouioui I."/>
            <person name="Sbissi I."/>
            <person name="Ghodhbane-Gtari F."/>
            <person name="Gtari M."/>
            <person name="Vacherie B."/>
            <person name="Barbe V."/>
            <person name="Medigue C."/>
            <person name="Gury J."/>
            <person name="Pujic P."/>
            <person name="Normand P."/>
        </authorList>
    </citation>
    <scope>NUCLEOTIDE SEQUENCE [LARGE SCALE GENOMIC DNA]</scope>
    <source>
        <strain evidence="3 4">DD2</strain>
    </source>
</reference>
<dbReference type="PANTHER" id="PTHR43031:SF1">
    <property type="entry name" value="PYRIDINE NUCLEOTIDE-DISULPHIDE OXIDOREDUCTASE"/>
    <property type="match status" value="1"/>
</dbReference>
<evidence type="ECO:0000256" key="1">
    <source>
        <dbReference type="SAM" id="MobiDB-lite"/>
    </source>
</evidence>
<dbReference type="InterPro" id="IPR001307">
    <property type="entry name" value="Thiosulphate_STrfase_CS"/>
</dbReference>
<organism evidence="3 4">
    <name type="scientific">Blastococcus saxobsidens (strain DD2)</name>
    <dbReference type="NCBI Taxonomy" id="1146883"/>
    <lineage>
        <taxon>Bacteria</taxon>
        <taxon>Bacillati</taxon>
        <taxon>Actinomycetota</taxon>
        <taxon>Actinomycetes</taxon>
        <taxon>Geodermatophilales</taxon>
        <taxon>Geodermatophilaceae</taxon>
        <taxon>Blastococcus</taxon>
    </lineage>
</organism>